<name>A0AAN8J470_PATCE</name>
<dbReference type="CDD" id="cd10509">
    <property type="entry name" value="Zn-ribbon_RPC11"/>
    <property type="match status" value="1"/>
</dbReference>
<dbReference type="SUPFAM" id="SSF57783">
    <property type="entry name" value="Zinc beta-ribbon"/>
    <property type="match status" value="1"/>
</dbReference>
<dbReference type="Proteomes" id="UP001347796">
    <property type="component" value="Unassembled WGS sequence"/>
</dbReference>
<dbReference type="InterPro" id="IPR001222">
    <property type="entry name" value="Znf_TFIIS"/>
</dbReference>
<comment type="caution">
    <text evidence="16">The sequence shown here is derived from an EMBL/GenBank/DDBJ whole genome shotgun (WGS) entry which is preliminary data.</text>
</comment>
<feature type="domain" description="TFIIS-type" evidence="15">
    <location>
        <begin position="25"/>
        <end position="67"/>
    </location>
</feature>
<evidence type="ECO:0000256" key="5">
    <source>
        <dbReference type="ARBA" id="ARBA00022723"/>
    </source>
</evidence>
<evidence type="ECO:0000256" key="12">
    <source>
        <dbReference type="ARBA" id="ARBA00054653"/>
    </source>
</evidence>
<evidence type="ECO:0000256" key="11">
    <source>
        <dbReference type="ARBA" id="ARBA00044007"/>
    </source>
</evidence>
<evidence type="ECO:0000256" key="4">
    <source>
        <dbReference type="ARBA" id="ARBA00022478"/>
    </source>
</evidence>
<comment type="subcellular location">
    <subcellularLocation>
        <location evidence="1">Nucleus</location>
    </subcellularLocation>
</comment>
<dbReference type="SMART" id="SM00440">
    <property type="entry name" value="ZnF_C2C2"/>
    <property type="match status" value="1"/>
</dbReference>
<dbReference type="InterPro" id="IPR034014">
    <property type="entry name" value="Zn_ribbon_RPC11_C"/>
</dbReference>
<dbReference type="AlphaFoldDB" id="A0AAN8J470"/>
<evidence type="ECO:0000313" key="16">
    <source>
        <dbReference type="EMBL" id="KAK6166955.1"/>
    </source>
</evidence>
<keyword evidence="8" id="KW-0804">Transcription</keyword>
<comment type="function">
    <text evidence="12">Core component of RNA polymerase III (Pol III) which synthesizes small non-coding RNAs using the four ribonucleoside triphosphates as substrates. Can mediate Pol I proofreading of the nascent RNA transcript. Anchors into the Pol III active site to constantly monitor transcription fidelity, cleaves mis-incorporated 5'-ribonucleotides and restarts the transcription process. Once Pol III reaches the poly(dT) termination signal, can induce Pol III clamp opening and transcription termination. Pol III plays an important role in sensing and limiting infection by intracellular bacteria and DNA viruses. Acts as a nuclear and cytosolic DNA sensor involved in innate immune response. Can sense non-self dsDNA that serves as template for transcription into dsRNA. The non-self RNA polymerase III transcripts, such as Epstein-Barr virus-encoded RNAs (EBERs) induce type I interferon and NF-kappa-B through the RIG-I pathway.</text>
</comment>
<dbReference type="InterPro" id="IPR012164">
    <property type="entry name" value="Rpa12/Rpb9/Rpc10/TFS"/>
</dbReference>
<dbReference type="GO" id="GO:0003676">
    <property type="term" value="F:nucleic acid binding"/>
    <property type="evidence" value="ECO:0007669"/>
    <property type="project" value="InterPro"/>
</dbReference>
<keyword evidence="4" id="KW-0240">DNA-directed RNA polymerase</keyword>
<evidence type="ECO:0000256" key="10">
    <source>
        <dbReference type="ARBA" id="ARBA00029985"/>
    </source>
</evidence>
<dbReference type="PROSITE" id="PS51133">
    <property type="entry name" value="ZF_TFIIS_2"/>
    <property type="match status" value="1"/>
</dbReference>
<dbReference type="GO" id="GO:0008270">
    <property type="term" value="F:zinc ion binding"/>
    <property type="evidence" value="ECO:0007669"/>
    <property type="project" value="UniProtKB-KW"/>
</dbReference>
<reference evidence="16 17" key="1">
    <citation type="submission" date="2024-01" db="EMBL/GenBank/DDBJ databases">
        <title>The genome of the rayed Mediterranean limpet Patella caerulea (Linnaeus, 1758).</title>
        <authorList>
            <person name="Anh-Thu Weber A."/>
            <person name="Halstead-Nussloch G."/>
        </authorList>
    </citation>
    <scope>NUCLEOTIDE SEQUENCE [LARGE SCALE GENOMIC DNA]</scope>
    <source>
        <strain evidence="16">AATW-2023a</strain>
        <tissue evidence="16">Whole specimen</tissue>
    </source>
</reference>
<dbReference type="PANTHER" id="PTHR11239:SF12">
    <property type="entry name" value="DNA-DIRECTED RNA POLYMERASE III SUBUNIT RPC10"/>
    <property type="match status" value="1"/>
</dbReference>
<dbReference type="Pfam" id="PF01096">
    <property type="entry name" value="Zn_ribbon_TFIIS"/>
    <property type="match status" value="1"/>
</dbReference>
<evidence type="ECO:0000256" key="7">
    <source>
        <dbReference type="ARBA" id="ARBA00022833"/>
    </source>
</evidence>
<keyword evidence="9" id="KW-0539">Nucleus</keyword>
<keyword evidence="17" id="KW-1185">Reference proteome</keyword>
<comment type="subunit">
    <text evidence="11">Component of the RNA polymerase III complex consisting of 17 subunits: a ten-subunit horseshoe-shaped catalytic core composed of POLR3A/RPC1, POLR3B/RPC2, POLR1C/RPAC1, POLR1D/RPAC2, POLR3K/RPC10, POLR2E/RPABC1, POLR2F/RPABC2, POLR2H/RPABC3, POLR2K/RPABC4 and POLR2L/RPABC5; a mobile stalk composed of two subunits POLR3H/RPC8 and CRCP/RPC9, protruding from the core and functioning primarily in transcription initiation; and additional subunits homologous to general transcription factors of the RNA polymerase II machinery, POLR3C/RPC3-POLR3F/RPC6-POLR3G/RPC7 heterotrimer required for transcription initiation and POLR3D/RPC4-POLR3E/RPC5 heterodimer involved in both transcription initiation and termination.</text>
</comment>
<evidence type="ECO:0000256" key="1">
    <source>
        <dbReference type="ARBA" id="ARBA00004123"/>
    </source>
</evidence>
<keyword evidence="6 14" id="KW-0863">Zinc-finger</keyword>
<dbReference type="GO" id="GO:0003899">
    <property type="term" value="F:DNA-directed RNA polymerase activity"/>
    <property type="evidence" value="ECO:0007669"/>
    <property type="project" value="InterPro"/>
</dbReference>
<evidence type="ECO:0000256" key="2">
    <source>
        <dbReference type="ARBA" id="ARBA00008925"/>
    </source>
</evidence>
<accession>A0AAN8J470</accession>
<proteinExistence type="inferred from homology"/>
<keyword evidence="5" id="KW-0479">Metal-binding</keyword>
<dbReference type="GO" id="GO:0005666">
    <property type="term" value="C:RNA polymerase III complex"/>
    <property type="evidence" value="ECO:0007669"/>
    <property type="project" value="TreeGrafter"/>
</dbReference>
<dbReference type="PANTHER" id="PTHR11239">
    <property type="entry name" value="DNA-DIRECTED RNA POLYMERASE"/>
    <property type="match status" value="1"/>
</dbReference>
<evidence type="ECO:0000256" key="9">
    <source>
        <dbReference type="ARBA" id="ARBA00023242"/>
    </source>
</evidence>
<gene>
    <name evidence="16" type="ORF">SNE40_023549</name>
</gene>
<dbReference type="EMBL" id="JAZGQO010000021">
    <property type="protein sequence ID" value="KAK6166955.1"/>
    <property type="molecule type" value="Genomic_DNA"/>
</dbReference>
<evidence type="ECO:0000256" key="6">
    <source>
        <dbReference type="ARBA" id="ARBA00022771"/>
    </source>
</evidence>
<dbReference type="FunFam" id="2.20.25.10:FF:000005">
    <property type="entry name" value="DNA-directed RNA polymerase subunit"/>
    <property type="match status" value="1"/>
</dbReference>
<sequence length="68" mass="8269">MRSNNIRYRHPRRIKASFPMDIYVAMVTCPKCEHNRAFFMQIQTRSVDEQMTTFYKCCSMTCAHQWRD</sequence>
<protein>
    <recommendedName>
        <fullName evidence="3">DNA-directed RNA polymerase III subunit RPC10</fullName>
    </recommendedName>
    <alternativeName>
        <fullName evidence="13">DNA-directed RNA polymerase III subunit K</fullName>
    </alternativeName>
    <alternativeName>
        <fullName evidence="10">RNA polymerase III subunit C11</fullName>
    </alternativeName>
</protein>
<evidence type="ECO:0000256" key="3">
    <source>
        <dbReference type="ARBA" id="ARBA00020093"/>
    </source>
</evidence>
<dbReference type="Gene3D" id="2.20.25.10">
    <property type="match status" value="1"/>
</dbReference>
<evidence type="ECO:0000256" key="13">
    <source>
        <dbReference type="ARBA" id="ARBA00078854"/>
    </source>
</evidence>
<comment type="similarity">
    <text evidence="2">Belongs to the archaeal RpoM/eukaryotic RPA12/RPB9/RPC11 RNA polymerase family.</text>
</comment>
<evidence type="ECO:0000256" key="14">
    <source>
        <dbReference type="PROSITE-ProRule" id="PRU00472"/>
    </source>
</evidence>
<evidence type="ECO:0000259" key="15">
    <source>
        <dbReference type="PROSITE" id="PS51133"/>
    </source>
</evidence>
<evidence type="ECO:0000256" key="8">
    <source>
        <dbReference type="ARBA" id="ARBA00023163"/>
    </source>
</evidence>
<evidence type="ECO:0000313" key="17">
    <source>
        <dbReference type="Proteomes" id="UP001347796"/>
    </source>
</evidence>
<keyword evidence="7" id="KW-0862">Zinc</keyword>
<organism evidence="16 17">
    <name type="scientific">Patella caerulea</name>
    <name type="common">Rayed Mediterranean limpet</name>
    <dbReference type="NCBI Taxonomy" id="87958"/>
    <lineage>
        <taxon>Eukaryota</taxon>
        <taxon>Metazoa</taxon>
        <taxon>Spiralia</taxon>
        <taxon>Lophotrochozoa</taxon>
        <taxon>Mollusca</taxon>
        <taxon>Gastropoda</taxon>
        <taxon>Patellogastropoda</taxon>
        <taxon>Patelloidea</taxon>
        <taxon>Patellidae</taxon>
        <taxon>Patella</taxon>
    </lineage>
</organism>
<dbReference type="GO" id="GO:0006386">
    <property type="term" value="P:termination of RNA polymerase III transcription"/>
    <property type="evidence" value="ECO:0007669"/>
    <property type="project" value="TreeGrafter"/>
</dbReference>